<dbReference type="PROSITE" id="PS51257">
    <property type="entry name" value="PROKAR_LIPOPROTEIN"/>
    <property type="match status" value="1"/>
</dbReference>
<name>A0A8J6UGZ2_9BACT</name>
<sequence>MKRVVFAIVVLLFLAACSSGTYNIPKREYQSRVQVLGVVPILVDSRPINYPHSDEVYDLLQLSAQNKHYLLTEQLRAKKGYFDVRALDIPADMTALSLLAGGASYDDSGRPLGYQFDPATVSALTRQNVVDALLVVVFSGEQIEENRRSRTRLESLRTTYSSIQATARVVDRDGQILWELTGADSYMAINLQYPDFDEAHFNRTNQVHVKNISVAGAERYITDDEGGASPEPSRMYAELFAKIVAAISPGLLDSLR</sequence>
<dbReference type="Proteomes" id="UP000632828">
    <property type="component" value="Unassembled WGS sequence"/>
</dbReference>
<protein>
    <submittedName>
        <fullName evidence="1">Membrane lipoprotein lipid attachment site-containing protein</fullName>
    </submittedName>
</protein>
<dbReference type="RefSeq" id="WP_191155437.1">
    <property type="nucleotide sequence ID" value="NZ_JACWUN010000008.1"/>
</dbReference>
<dbReference type="AlphaFoldDB" id="A0A8J6UGZ2"/>
<gene>
    <name evidence="1" type="ORF">ICT70_08285</name>
</gene>
<comment type="caution">
    <text evidence="1">The sequence shown here is derived from an EMBL/GenBank/DDBJ whole genome shotgun (WGS) entry which is preliminary data.</text>
</comment>
<evidence type="ECO:0000313" key="1">
    <source>
        <dbReference type="EMBL" id="MBD1400663.1"/>
    </source>
</evidence>
<dbReference type="EMBL" id="JACWUN010000008">
    <property type="protein sequence ID" value="MBD1400663.1"/>
    <property type="molecule type" value="Genomic_DNA"/>
</dbReference>
<reference evidence="1" key="1">
    <citation type="submission" date="2020-09" db="EMBL/GenBank/DDBJ databases">
        <title>Pelobacter alkaliphilus sp. nov., a novel anaerobic arsenate-reducing bacterium from terrestrial mud volcano.</title>
        <authorList>
            <person name="Khomyakova M.A."/>
            <person name="Merkel A.Y."/>
            <person name="Slobodkin A.I."/>
        </authorList>
    </citation>
    <scope>NUCLEOTIDE SEQUENCE</scope>
    <source>
        <strain evidence="1">M08fum</strain>
    </source>
</reference>
<organism evidence="1 2">
    <name type="scientific">Pelovirga terrestris</name>
    <dbReference type="NCBI Taxonomy" id="2771352"/>
    <lineage>
        <taxon>Bacteria</taxon>
        <taxon>Pseudomonadati</taxon>
        <taxon>Thermodesulfobacteriota</taxon>
        <taxon>Desulfuromonadia</taxon>
        <taxon>Geobacterales</taxon>
        <taxon>Geobacteraceae</taxon>
        <taxon>Pelovirga</taxon>
    </lineage>
</organism>
<evidence type="ECO:0000313" key="2">
    <source>
        <dbReference type="Proteomes" id="UP000632828"/>
    </source>
</evidence>
<proteinExistence type="predicted"/>
<keyword evidence="2" id="KW-1185">Reference proteome</keyword>
<keyword evidence="1" id="KW-0449">Lipoprotein</keyword>
<accession>A0A8J6UGZ2</accession>